<comment type="caution">
    <text evidence="5">The sequence shown here is derived from an EMBL/GenBank/DDBJ whole genome shotgun (WGS) entry which is preliminary data.</text>
</comment>
<reference evidence="5" key="1">
    <citation type="submission" date="2019-04" db="EMBL/GenBank/DDBJ databases">
        <title>Sequencing of skin fungus with MAO and IRED activity.</title>
        <authorList>
            <person name="Marsaioli A.J."/>
            <person name="Bonatto J.M.C."/>
            <person name="Reis Junior O."/>
        </authorList>
    </citation>
    <scope>NUCLEOTIDE SEQUENCE</scope>
    <source>
        <strain evidence="5">30M1</strain>
    </source>
</reference>
<dbReference type="CDD" id="cd18793">
    <property type="entry name" value="SF2_C_SNF"/>
    <property type="match status" value="1"/>
</dbReference>
<dbReference type="Pfam" id="PF00271">
    <property type="entry name" value="Helicase_C"/>
    <property type="match status" value="1"/>
</dbReference>
<dbReference type="PANTHER" id="PTHR45626:SF22">
    <property type="entry name" value="DNA REPAIR PROTEIN RAD5"/>
    <property type="match status" value="1"/>
</dbReference>
<evidence type="ECO:0000256" key="3">
    <source>
        <dbReference type="ARBA" id="ARBA00022840"/>
    </source>
</evidence>
<evidence type="ECO:0000256" key="1">
    <source>
        <dbReference type="ARBA" id="ARBA00022741"/>
    </source>
</evidence>
<dbReference type="GO" id="GO:0016787">
    <property type="term" value="F:hydrolase activity"/>
    <property type="evidence" value="ECO:0007669"/>
    <property type="project" value="UniProtKB-KW"/>
</dbReference>
<name>A0A9P4T5Z2_CURKU</name>
<organism evidence="5 6">
    <name type="scientific">Curvularia kusanoi</name>
    <name type="common">Cochliobolus kusanoi</name>
    <dbReference type="NCBI Taxonomy" id="90978"/>
    <lineage>
        <taxon>Eukaryota</taxon>
        <taxon>Fungi</taxon>
        <taxon>Dikarya</taxon>
        <taxon>Ascomycota</taxon>
        <taxon>Pezizomycotina</taxon>
        <taxon>Dothideomycetes</taxon>
        <taxon>Pleosporomycetidae</taxon>
        <taxon>Pleosporales</taxon>
        <taxon>Pleosporineae</taxon>
        <taxon>Pleosporaceae</taxon>
        <taxon>Curvularia</taxon>
    </lineage>
</organism>
<dbReference type="SUPFAM" id="SSF52540">
    <property type="entry name" value="P-loop containing nucleoside triphosphate hydrolases"/>
    <property type="match status" value="1"/>
</dbReference>
<evidence type="ECO:0000259" key="4">
    <source>
        <dbReference type="PROSITE" id="PS51194"/>
    </source>
</evidence>
<gene>
    <name evidence="5" type="ORF">E8E13_003014</name>
</gene>
<dbReference type="InterPro" id="IPR050628">
    <property type="entry name" value="SNF2_RAD54_helicase_TF"/>
</dbReference>
<dbReference type="OrthoDB" id="448448at2759"/>
<dbReference type="InterPro" id="IPR027417">
    <property type="entry name" value="P-loop_NTPase"/>
</dbReference>
<keyword evidence="2" id="KW-0378">Hydrolase</keyword>
<evidence type="ECO:0000256" key="2">
    <source>
        <dbReference type="ARBA" id="ARBA00022801"/>
    </source>
</evidence>
<dbReference type="GO" id="GO:0005634">
    <property type="term" value="C:nucleus"/>
    <property type="evidence" value="ECO:0007669"/>
    <property type="project" value="TreeGrafter"/>
</dbReference>
<dbReference type="AlphaFoldDB" id="A0A9P4T5Z2"/>
<keyword evidence="3" id="KW-0067">ATP-binding</keyword>
<keyword evidence="1" id="KW-0547">Nucleotide-binding</keyword>
<dbReference type="SMART" id="SM00490">
    <property type="entry name" value="HELICc"/>
    <property type="match status" value="1"/>
</dbReference>
<proteinExistence type="predicted"/>
<dbReference type="PANTHER" id="PTHR45626">
    <property type="entry name" value="TRANSCRIPTION TERMINATION FACTOR 2-RELATED"/>
    <property type="match status" value="1"/>
</dbReference>
<dbReference type="InterPro" id="IPR001650">
    <property type="entry name" value="Helicase_C-like"/>
</dbReference>
<sequence length="211" mass="23033">MNGTKPCRLLPLATSIRTPPLSPARDISPSIGDAADESVSTDVKISSKVRALVQQIKSCPTEKHVVFSSWTSSLDMVERGLAAVPVASVRIDGSVTPVNRAHAIDQLRSNPNVRVILLTISCGACGLDLTAASVVHLLEPQWNPSLEDQALARVHRLGQTRPVTTFRYIMRDSFEEHMLKVQDRKKLLTTMLLSDNAAIQSLQDMLSDNQG</sequence>
<accession>A0A9P4T5Z2</accession>
<evidence type="ECO:0000313" key="6">
    <source>
        <dbReference type="Proteomes" id="UP000801428"/>
    </source>
</evidence>
<feature type="domain" description="Helicase C-terminal" evidence="4">
    <location>
        <begin position="51"/>
        <end position="210"/>
    </location>
</feature>
<protein>
    <recommendedName>
        <fullName evidence="4">Helicase C-terminal domain-containing protein</fullName>
    </recommendedName>
</protein>
<dbReference type="GO" id="GO:0008094">
    <property type="term" value="F:ATP-dependent activity, acting on DNA"/>
    <property type="evidence" value="ECO:0007669"/>
    <property type="project" value="TreeGrafter"/>
</dbReference>
<keyword evidence="6" id="KW-1185">Reference proteome</keyword>
<dbReference type="PROSITE" id="PS51194">
    <property type="entry name" value="HELICASE_CTER"/>
    <property type="match status" value="1"/>
</dbReference>
<dbReference type="Gene3D" id="3.40.50.300">
    <property type="entry name" value="P-loop containing nucleotide triphosphate hydrolases"/>
    <property type="match status" value="1"/>
</dbReference>
<dbReference type="GO" id="GO:0005524">
    <property type="term" value="F:ATP binding"/>
    <property type="evidence" value="ECO:0007669"/>
    <property type="project" value="UniProtKB-KW"/>
</dbReference>
<dbReference type="InterPro" id="IPR049730">
    <property type="entry name" value="SNF2/RAD54-like_C"/>
</dbReference>
<dbReference type="GO" id="GO:0006281">
    <property type="term" value="P:DNA repair"/>
    <property type="evidence" value="ECO:0007669"/>
    <property type="project" value="TreeGrafter"/>
</dbReference>
<dbReference type="Proteomes" id="UP000801428">
    <property type="component" value="Unassembled WGS sequence"/>
</dbReference>
<dbReference type="EMBL" id="SWKU01000037">
    <property type="protein sequence ID" value="KAF2994831.1"/>
    <property type="molecule type" value="Genomic_DNA"/>
</dbReference>
<evidence type="ECO:0000313" key="5">
    <source>
        <dbReference type="EMBL" id="KAF2994831.1"/>
    </source>
</evidence>